<feature type="compositionally biased region" description="Low complexity" evidence="11">
    <location>
        <begin position="601"/>
        <end position="617"/>
    </location>
</feature>
<dbReference type="PROSITE" id="PS01359">
    <property type="entry name" value="ZF_PHD_1"/>
    <property type="match status" value="1"/>
</dbReference>
<dbReference type="GO" id="GO:0070210">
    <property type="term" value="C:Rpd3L-Expanded complex"/>
    <property type="evidence" value="ECO:0007669"/>
    <property type="project" value="TreeGrafter"/>
</dbReference>
<evidence type="ECO:0000256" key="5">
    <source>
        <dbReference type="ARBA" id="ARBA00022833"/>
    </source>
</evidence>
<keyword evidence="4 10" id="KW-0863">Zinc-finger</keyword>
<feature type="compositionally biased region" description="Basic and acidic residues" evidence="11">
    <location>
        <begin position="722"/>
        <end position="734"/>
    </location>
</feature>
<accession>A0A6J3M2Q1</accession>
<protein>
    <recommendedName>
        <fullName evidence="12">PHD-type domain-containing protein</fullName>
    </recommendedName>
</protein>
<feature type="compositionally biased region" description="Polar residues" evidence="11">
    <location>
        <begin position="783"/>
        <end position="798"/>
    </location>
</feature>
<dbReference type="RefSeq" id="XP_033459342.1">
    <property type="nucleotide sequence ID" value="XM_033605027.1"/>
</dbReference>
<dbReference type="Gene3D" id="3.30.40.10">
    <property type="entry name" value="Zinc/RING finger domain, C3HC4 (zinc finger)"/>
    <property type="match status" value="1"/>
</dbReference>
<keyword evidence="3 9" id="KW-0479">Metal-binding</keyword>
<feature type="region of interest" description="Disordered" evidence="11">
    <location>
        <begin position="25"/>
        <end position="48"/>
    </location>
</feature>
<feature type="compositionally biased region" description="Polar residues" evidence="11">
    <location>
        <begin position="25"/>
        <end position="41"/>
    </location>
</feature>
<feature type="site" description="Histone H3K4me3 binding" evidence="8">
    <location>
        <position position="841"/>
    </location>
</feature>
<comment type="subcellular location">
    <subcellularLocation>
        <location evidence="1">Nucleus</location>
    </subcellularLocation>
</comment>
<feature type="binding site" evidence="9">
    <location>
        <position position="869"/>
    </location>
    <ligand>
        <name>Zn(2+)</name>
        <dbReference type="ChEBI" id="CHEBI:29105"/>
        <label>2</label>
    </ligand>
</feature>
<feature type="compositionally biased region" description="Low complexity" evidence="11">
    <location>
        <begin position="456"/>
        <end position="469"/>
    </location>
</feature>
<dbReference type="SUPFAM" id="SSF57903">
    <property type="entry name" value="FYVE/PHD zinc finger"/>
    <property type="match status" value="1"/>
</dbReference>
<dbReference type="PROSITE" id="PS50016">
    <property type="entry name" value="ZF_PHD_2"/>
    <property type="match status" value="1"/>
</dbReference>
<keyword evidence="13" id="KW-1185">Reference proteome</keyword>
<dbReference type="PANTHER" id="PTHR10333:SF42">
    <property type="entry name" value="INHIBITOR OF GROWTH PROTEIN 5"/>
    <property type="match status" value="1"/>
</dbReference>
<feature type="compositionally biased region" description="Basic residues" evidence="11">
    <location>
        <begin position="735"/>
        <end position="744"/>
    </location>
</feature>
<reference evidence="14" key="1">
    <citation type="submission" date="2020-01" db="EMBL/GenBank/DDBJ databases">
        <authorList>
            <consortium name="DOE Joint Genome Institute"/>
            <person name="Haridas S."/>
            <person name="Albert R."/>
            <person name="Binder M."/>
            <person name="Bloem J."/>
            <person name="Labutti K."/>
            <person name="Salamov A."/>
            <person name="Andreopoulos B."/>
            <person name="Baker S.E."/>
            <person name="Barry K."/>
            <person name="Bills G."/>
            <person name="Bluhm B.H."/>
            <person name="Cannon C."/>
            <person name="Castanera R."/>
            <person name="Culley D.E."/>
            <person name="Daum C."/>
            <person name="Ezra D."/>
            <person name="Gonzalez J.B."/>
            <person name="Henrissat B."/>
            <person name="Kuo A."/>
            <person name="Liang C."/>
            <person name="Lipzen A."/>
            <person name="Lutzoni F."/>
            <person name="Magnuson J."/>
            <person name="Mondo S."/>
            <person name="Nolan M."/>
            <person name="Ohm R."/>
            <person name="Pangilinan J."/>
            <person name="Park H.-J."/>
            <person name="Ramirez L."/>
            <person name="Alfaro M."/>
            <person name="Sun H."/>
            <person name="Tritt A."/>
            <person name="Yoshinaga Y."/>
            <person name="Zwiers L.-H."/>
            <person name="Turgeon B.G."/>
            <person name="Goodwin S.B."/>
            <person name="Spatafora J.W."/>
            <person name="Crous P.W."/>
            <person name="Grigoriev I.V."/>
        </authorList>
    </citation>
    <scope>NUCLEOTIDE SEQUENCE</scope>
    <source>
        <strain evidence="14">CBS 342.82</strain>
    </source>
</reference>
<feature type="region of interest" description="Disordered" evidence="11">
    <location>
        <begin position="296"/>
        <end position="340"/>
    </location>
</feature>
<evidence type="ECO:0000256" key="10">
    <source>
        <dbReference type="PROSITE-ProRule" id="PRU00146"/>
    </source>
</evidence>
<dbReference type="GO" id="GO:0006325">
    <property type="term" value="P:chromatin organization"/>
    <property type="evidence" value="ECO:0007669"/>
    <property type="project" value="UniProtKB-KW"/>
</dbReference>
<dbReference type="GO" id="GO:0008270">
    <property type="term" value="F:zinc ion binding"/>
    <property type="evidence" value="ECO:0007669"/>
    <property type="project" value="UniProtKB-KW"/>
</dbReference>
<feature type="binding site" evidence="9">
    <location>
        <position position="872"/>
    </location>
    <ligand>
        <name>Zn(2+)</name>
        <dbReference type="ChEBI" id="CHEBI:29105"/>
        <label>2</label>
    </ligand>
</feature>
<feature type="domain" description="PHD-type" evidence="12">
    <location>
        <begin position="824"/>
        <end position="875"/>
    </location>
</feature>
<dbReference type="AlphaFoldDB" id="A0A6J3M2Q1"/>
<feature type="binding site" evidence="9">
    <location>
        <position position="851"/>
    </location>
    <ligand>
        <name>Zn(2+)</name>
        <dbReference type="ChEBI" id="CHEBI:29105"/>
        <label>1</label>
    </ligand>
</feature>
<evidence type="ECO:0000256" key="11">
    <source>
        <dbReference type="SAM" id="MobiDB-lite"/>
    </source>
</evidence>
<evidence type="ECO:0000313" key="14">
    <source>
        <dbReference type="RefSeq" id="XP_033459342.1"/>
    </source>
</evidence>
<dbReference type="InterPro" id="IPR019787">
    <property type="entry name" value="Znf_PHD-finger"/>
</dbReference>
<dbReference type="GO" id="GO:0006355">
    <property type="term" value="P:regulation of DNA-templated transcription"/>
    <property type="evidence" value="ECO:0007669"/>
    <property type="project" value="TreeGrafter"/>
</dbReference>
<dbReference type="InterPro" id="IPR024610">
    <property type="entry name" value="ING_N_histone-binding"/>
</dbReference>
<keyword evidence="5 9" id="KW-0862">Zinc</keyword>
<evidence type="ECO:0000256" key="2">
    <source>
        <dbReference type="ARBA" id="ARBA00010210"/>
    </source>
</evidence>
<dbReference type="SMART" id="SM01408">
    <property type="entry name" value="ING"/>
    <property type="match status" value="1"/>
</dbReference>
<dbReference type="InterPro" id="IPR001965">
    <property type="entry name" value="Znf_PHD"/>
</dbReference>
<sequence length="888" mass="95622">MPPTSNMRKSSTTTTMATATEMQPSLASLASHPQSRRSTTGRAIRVNATRPTNYYARTLGQMGASNEDGATDFNGGQGHGFYPGLQYFADAITALPKEVMKQFTLMKEVEAKIHGPSERLGVMIDALMAQPVPRRKQINTAAGTGLGLLSFTAHNSTSGSTNASVVNGMAGRQEVQPSHAGSIDGEEPADSQEELARRMQYIELCKDLKSLIPNLDEKNGVLEEANRVLALQEMRLDSVMPHVENEISEEARLGSMTHWAYTDNRQKKQAGGAANRRDVAAANSLAAAASLIHEHEISTARRDAGKEAAREKTKGKRVEHPGDSDFDEKPKKQKLSKNRAAQVEAAAVATGLGISANVETTTKRKKAAERAPGAVGMERIASSSGRGAKASRDPPRAATTVDSVPVKKAPKAKQAPPPAKRKLPSSAQASPMLASSPLVVSQTQPTPETSASSKQTGARSRANNAATTNLRHERLQEEGPNSRPPSSSGKTANALTSQASINIPENNHKNNGVTELGSSVNERVNDEGAVGGAGNADPAISGISGNVVEKTNGRRKPVENSKEQEKKESAESTAQQLTAVAAKLQREDVTMTDVNDERRPSASQSGSNSNSNKSGRGSTVGTPKTESFPLADTSMTRTRSVRGKPSIRSEGRDSTSSEPVQNIPSKHKRVASNSHLVKQLAPFNRSPDLDRHRGRDDMDEDLDSNEEKTLEPEEPEESANDPNKDAEASIERSTRRSSTRRPISRRNTGPLRSSSPAATSRDATTPNDHLPTTVSPVPGAPPSTRQQRSAQFASRTPQQVPPPVADAEDEEEDSEHDPDDPNEPKYCYCNRGSYGEMVACDNDDCTREWFHLGCTELREAPGEEEVWYCRECRPKFGRKIKGRNGRAG</sequence>
<feature type="site" description="Histone H3K4me3 binding" evidence="8">
    <location>
        <position position="849"/>
    </location>
</feature>
<organism evidence="14">
    <name type="scientific">Dissoconium aciculare CBS 342.82</name>
    <dbReference type="NCBI Taxonomy" id="1314786"/>
    <lineage>
        <taxon>Eukaryota</taxon>
        <taxon>Fungi</taxon>
        <taxon>Dikarya</taxon>
        <taxon>Ascomycota</taxon>
        <taxon>Pezizomycotina</taxon>
        <taxon>Dothideomycetes</taxon>
        <taxon>Dothideomycetidae</taxon>
        <taxon>Mycosphaerellales</taxon>
        <taxon>Dissoconiaceae</taxon>
        <taxon>Dissoconium</taxon>
    </lineage>
</organism>
<feature type="compositionally biased region" description="Basic and acidic residues" evidence="11">
    <location>
        <begin position="687"/>
        <end position="696"/>
    </location>
</feature>
<feature type="binding site" evidence="9">
    <location>
        <position position="829"/>
    </location>
    <ligand>
        <name>Zn(2+)</name>
        <dbReference type="ChEBI" id="CHEBI:29105"/>
        <label>1</label>
    </ligand>
</feature>
<evidence type="ECO:0000256" key="3">
    <source>
        <dbReference type="ARBA" id="ARBA00022723"/>
    </source>
</evidence>
<proteinExistence type="inferred from homology"/>
<dbReference type="CDD" id="cd15505">
    <property type="entry name" value="PHD_ING"/>
    <property type="match status" value="1"/>
</dbReference>
<dbReference type="InterPro" id="IPR019786">
    <property type="entry name" value="Zinc_finger_PHD-type_CS"/>
</dbReference>
<feature type="compositionally biased region" description="Polar residues" evidence="11">
    <location>
        <begin position="484"/>
        <end position="522"/>
    </location>
</feature>
<dbReference type="OrthoDB" id="5411773at2759"/>
<dbReference type="PANTHER" id="PTHR10333">
    <property type="entry name" value="INHIBITOR OF GROWTH PROTEIN"/>
    <property type="match status" value="1"/>
</dbReference>
<dbReference type="InterPro" id="IPR011011">
    <property type="entry name" value="Znf_FYVE_PHD"/>
</dbReference>
<feature type="binding site" evidence="9">
    <location>
        <position position="827"/>
    </location>
    <ligand>
        <name>Zn(2+)</name>
        <dbReference type="ChEBI" id="CHEBI:29105"/>
        <label>1</label>
    </ligand>
</feature>
<feature type="site" description="Histone H3K4me3 binding" evidence="8">
    <location>
        <position position="837"/>
    </location>
</feature>
<feature type="binding site" evidence="9">
    <location>
        <position position="854"/>
    </location>
    <ligand>
        <name>Zn(2+)</name>
        <dbReference type="ChEBI" id="CHEBI:29105"/>
        <label>1</label>
    </ligand>
</feature>
<evidence type="ECO:0000256" key="1">
    <source>
        <dbReference type="ARBA" id="ARBA00004123"/>
    </source>
</evidence>
<evidence type="ECO:0000256" key="9">
    <source>
        <dbReference type="PIRSR" id="PIRSR628651-51"/>
    </source>
</evidence>
<evidence type="ECO:0000256" key="6">
    <source>
        <dbReference type="ARBA" id="ARBA00022853"/>
    </source>
</evidence>
<reference evidence="14" key="2">
    <citation type="submission" date="2020-04" db="EMBL/GenBank/DDBJ databases">
        <authorList>
            <consortium name="NCBI Genome Project"/>
        </authorList>
    </citation>
    <scope>NUCLEOTIDE SEQUENCE</scope>
    <source>
        <strain evidence="14">CBS 342.82</strain>
    </source>
</reference>
<evidence type="ECO:0000256" key="4">
    <source>
        <dbReference type="ARBA" id="ARBA00022771"/>
    </source>
</evidence>
<feature type="compositionally biased region" description="Basic and acidic residues" evidence="11">
    <location>
        <begin position="296"/>
        <end position="330"/>
    </location>
</feature>
<evidence type="ECO:0000256" key="7">
    <source>
        <dbReference type="ARBA" id="ARBA00023242"/>
    </source>
</evidence>
<name>A0A6J3M2Q1_9PEZI</name>
<evidence type="ECO:0000256" key="8">
    <source>
        <dbReference type="PIRSR" id="PIRSR628651-50"/>
    </source>
</evidence>
<dbReference type="InterPro" id="IPR013083">
    <property type="entry name" value="Znf_RING/FYVE/PHD"/>
</dbReference>
<dbReference type="GO" id="GO:0033698">
    <property type="term" value="C:Rpd3L complex"/>
    <property type="evidence" value="ECO:0007669"/>
    <property type="project" value="TreeGrafter"/>
</dbReference>
<comment type="similarity">
    <text evidence="2">Belongs to the ING family.</text>
</comment>
<feature type="compositionally biased region" description="Basic and acidic residues" evidence="11">
    <location>
        <begin position="584"/>
        <end position="600"/>
    </location>
</feature>
<dbReference type="GeneID" id="54362827"/>
<dbReference type="Proteomes" id="UP000504637">
    <property type="component" value="Unplaced"/>
</dbReference>
<feature type="binding site" evidence="9">
    <location>
        <position position="840"/>
    </location>
    <ligand>
        <name>Zn(2+)</name>
        <dbReference type="ChEBI" id="CHEBI:29105"/>
        <label>2</label>
    </ligand>
</feature>
<reference evidence="14" key="3">
    <citation type="submission" date="2025-08" db="UniProtKB">
        <authorList>
            <consortium name="RefSeq"/>
        </authorList>
    </citation>
    <scope>IDENTIFICATION</scope>
    <source>
        <strain evidence="14">CBS 342.82</strain>
    </source>
</reference>
<feature type="compositionally biased region" description="Polar residues" evidence="11">
    <location>
        <begin position="750"/>
        <end position="775"/>
    </location>
</feature>
<keyword evidence="7" id="KW-0539">Nucleus</keyword>
<feature type="region of interest" description="Disordered" evidence="11">
    <location>
        <begin position="360"/>
        <end position="826"/>
    </location>
</feature>
<evidence type="ECO:0000313" key="13">
    <source>
        <dbReference type="Proteomes" id="UP000504637"/>
    </source>
</evidence>
<dbReference type="InterPro" id="IPR028651">
    <property type="entry name" value="ING_fam"/>
</dbReference>
<dbReference type="SMART" id="SM00249">
    <property type="entry name" value="PHD"/>
    <property type="match status" value="1"/>
</dbReference>
<evidence type="ECO:0000259" key="12">
    <source>
        <dbReference type="PROSITE" id="PS50016"/>
    </source>
</evidence>
<gene>
    <name evidence="14" type="ORF">K489DRAFT_381057</name>
</gene>
<feature type="site" description="Histone H3K4me3 binding" evidence="8">
    <location>
        <position position="826"/>
    </location>
</feature>
<feature type="compositionally biased region" description="Basic and acidic residues" evidence="11">
    <location>
        <begin position="556"/>
        <end position="570"/>
    </location>
</feature>
<keyword evidence="6" id="KW-0156">Chromatin regulator</keyword>
<feature type="compositionally biased region" description="Polar residues" evidence="11">
    <location>
        <begin position="438"/>
        <end position="455"/>
    </location>
</feature>
<feature type="compositionally biased region" description="Acidic residues" evidence="11">
    <location>
        <begin position="806"/>
        <end position="821"/>
    </location>
</feature>
<feature type="binding site" evidence="9">
    <location>
        <position position="845"/>
    </location>
    <ligand>
        <name>Zn(2+)</name>
        <dbReference type="ChEBI" id="CHEBI:29105"/>
        <label>2</label>
    </ligand>
</feature>